<feature type="transmembrane region" description="Helical" evidence="6">
    <location>
        <begin position="398"/>
        <end position="418"/>
    </location>
</feature>
<feature type="transmembrane region" description="Helical" evidence="6">
    <location>
        <begin position="365"/>
        <end position="386"/>
    </location>
</feature>
<feature type="transmembrane region" description="Helical" evidence="6">
    <location>
        <begin position="438"/>
        <end position="460"/>
    </location>
</feature>
<feature type="transmembrane region" description="Helical" evidence="6">
    <location>
        <begin position="329"/>
        <end position="353"/>
    </location>
</feature>
<evidence type="ECO:0000256" key="1">
    <source>
        <dbReference type="ARBA" id="ARBA00004370"/>
    </source>
</evidence>
<feature type="transmembrane region" description="Helical" evidence="6">
    <location>
        <begin position="154"/>
        <end position="172"/>
    </location>
</feature>
<dbReference type="GO" id="GO:0016020">
    <property type="term" value="C:membrane"/>
    <property type="evidence" value="ECO:0007669"/>
    <property type="project" value="UniProtKB-SubCell"/>
</dbReference>
<protein>
    <recommendedName>
        <fullName evidence="9">Choline/ethanolaminephosphotransferase 1</fullName>
    </recommendedName>
</protein>
<keyword evidence="4 6" id="KW-0472">Membrane</keyword>
<dbReference type="InterPro" id="IPR043130">
    <property type="entry name" value="CDP-OH_PTrfase_TM_dom"/>
</dbReference>
<feature type="transmembrane region" description="Helical" evidence="6">
    <location>
        <begin position="220"/>
        <end position="244"/>
    </location>
</feature>
<keyword evidence="6" id="KW-1133">Transmembrane helix</keyword>
<sequence>MEVWKSMDVMIWSLWAVENLSCQSQSKQQCRAAQSSAAAAPSAAGTTKGSCLFDGGTVWRPKLVAAKFLAREEERAGDMGYIGKHGVEALQRYKYSGEDHSYVAKYILQPFWRSCVNFFPLWMPPNMITLMGFMFVVTSSILSYIYCPTLDQPAPAWVYFMQGLLLFLYQTFDAVDGKQARRTNSSSPLGELFDHGCDALTCAFETMSFASTVLAGRHSIWYWAIATIAFYGATWESFFTDTLILPAINGPTEGLLLIYSVHIYTAVVGGTWWIQDFRQAVPLLRFVPFIPDMPLNQFVIWLMMIVAVLPTVSFNIINVRKVMKARGTSMISALAMVLPFIALVTGIATWVSLSPSDILATQPHLLLLGSGFAFGFLVGRLILAHLCDEPKGLKTSMCTALVILPLGIANALSARLLGGEPLVNEVVVLLGYCAYTSSLYLHFAVGVIHEITSALGIYCFRIGKVKDNKGS</sequence>
<dbReference type="PANTHER" id="PTHR10414">
    <property type="entry name" value="ETHANOLAMINEPHOSPHOTRANSFERASE"/>
    <property type="match status" value="1"/>
</dbReference>
<feature type="transmembrane region" description="Helical" evidence="6">
    <location>
        <begin position="127"/>
        <end position="147"/>
    </location>
</feature>
<organism evidence="7 8">
    <name type="scientific">Riccia fluitans</name>
    <dbReference type="NCBI Taxonomy" id="41844"/>
    <lineage>
        <taxon>Eukaryota</taxon>
        <taxon>Viridiplantae</taxon>
        <taxon>Streptophyta</taxon>
        <taxon>Embryophyta</taxon>
        <taxon>Marchantiophyta</taxon>
        <taxon>Marchantiopsida</taxon>
        <taxon>Marchantiidae</taxon>
        <taxon>Marchantiales</taxon>
        <taxon>Ricciaceae</taxon>
        <taxon>Riccia</taxon>
    </lineage>
</organism>
<dbReference type="PANTHER" id="PTHR10414:SF37">
    <property type="entry name" value="BB IN A BOXCAR, ISOFORM C"/>
    <property type="match status" value="1"/>
</dbReference>
<evidence type="ECO:0000256" key="3">
    <source>
        <dbReference type="ARBA" id="ARBA00022679"/>
    </source>
</evidence>
<comment type="subcellular location">
    <subcellularLocation>
        <location evidence="1">Membrane</location>
    </subcellularLocation>
</comment>
<feature type="transmembrane region" description="Helical" evidence="6">
    <location>
        <begin position="295"/>
        <end position="317"/>
    </location>
</feature>
<evidence type="ECO:0000256" key="5">
    <source>
        <dbReference type="RuleBase" id="RU003750"/>
    </source>
</evidence>
<dbReference type="InterPro" id="IPR048254">
    <property type="entry name" value="CDP_ALCOHOL_P_TRANSF_CS"/>
</dbReference>
<evidence type="ECO:0000313" key="8">
    <source>
        <dbReference type="Proteomes" id="UP001605036"/>
    </source>
</evidence>
<dbReference type="Pfam" id="PF01066">
    <property type="entry name" value="CDP-OH_P_transf"/>
    <property type="match status" value="1"/>
</dbReference>
<evidence type="ECO:0000256" key="2">
    <source>
        <dbReference type="ARBA" id="ARBA00010441"/>
    </source>
</evidence>
<evidence type="ECO:0008006" key="9">
    <source>
        <dbReference type="Google" id="ProtNLM"/>
    </source>
</evidence>
<dbReference type="InterPro" id="IPR014472">
    <property type="entry name" value="CHOPT"/>
</dbReference>
<dbReference type="AlphaFoldDB" id="A0ABD1YCF6"/>
<evidence type="ECO:0000313" key="7">
    <source>
        <dbReference type="EMBL" id="KAL2623222.1"/>
    </source>
</evidence>
<reference evidence="7 8" key="1">
    <citation type="submission" date="2024-09" db="EMBL/GenBank/DDBJ databases">
        <title>Chromosome-scale assembly of Riccia fluitans.</title>
        <authorList>
            <person name="Paukszto L."/>
            <person name="Sawicki J."/>
            <person name="Karawczyk K."/>
            <person name="Piernik-Szablinska J."/>
            <person name="Szczecinska M."/>
            <person name="Mazdziarz M."/>
        </authorList>
    </citation>
    <scope>NUCLEOTIDE SEQUENCE [LARGE SCALE GENOMIC DNA]</scope>
    <source>
        <strain evidence="7">Rf_01</strain>
        <tissue evidence="7">Aerial parts of the thallus</tissue>
    </source>
</reference>
<dbReference type="EMBL" id="JBHFFA010000006">
    <property type="protein sequence ID" value="KAL2623222.1"/>
    <property type="molecule type" value="Genomic_DNA"/>
</dbReference>
<keyword evidence="6" id="KW-0812">Transmembrane</keyword>
<proteinExistence type="inferred from homology"/>
<keyword evidence="8" id="KW-1185">Reference proteome</keyword>
<evidence type="ECO:0000256" key="4">
    <source>
        <dbReference type="ARBA" id="ARBA00023136"/>
    </source>
</evidence>
<dbReference type="InterPro" id="IPR000462">
    <property type="entry name" value="CDP-OH_P_trans"/>
</dbReference>
<accession>A0ABD1YCF6</accession>
<evidence type="ECO:0000256" key="6">
    <source>
        <dbReference type="SAM" id="Phobius"/>
    </source>
</evidence>
<comment type="caution">
    <text evidence="7">The sequence shown here is derived from an EMBL/GenBank/DDBJ whole genome shotgun (WGS) entry which is preliminary data.</text>
</comment>
<dbReference type="PROSITE" id="PS00379">
    <property type="entry name" value="CDP_ALCOHOL_P_TRANSF"/>
    <property type="match status" value="1"/>
</dbReference>
<dbReference type="Proteomes" id="UP001605036">
    <property type="component" value="Unassembled WGS sequence"/>
</dbReference>
<dbReference type="Gene3D" id="1.20.120.1760">
    <property type="match status" value="1"/>
</dbReference>
<dbReference type="GO" id="GO:0016740">
    <property type="term" value="F:transferase activity"/>
    <property type="evidence" value="ECO:0007669"/>
    <property type="project" value="UniProtKB-KW"/>
</dbReference>
<name>A0ABD1YCF6_9MARC</name>
<comment type="similarity">
    <text evidence="2 5">Belongs to the CDP-alcohol phosphatidyltransferase class-I family.</text>
</comment>
<dbReference type="GO" id="GO:0008610">
    <property type="term" value="P:lipid biosynthetic process"/>
    <property type="evidence" value="ECO:0007669"/>
    <property type="project" value="UniProtKB-ARBA"/>
</dbReference>
<keyword evidence="3 5" id="KW-0808">Transferase</keyword>
<gene>
    <name evidence="7" type="ORF">R1flu_003427</name>
</gene>
<feature type="transmembrane region" description="Helical" evidence="6">
    <location>
        <begin position="256"/>
        <end position="275"/>
    </location>
</feature>